<accession>A0A7C4UC43</accession>
<dbReference type="EMBL" id="DTHG01000040">
    <property type="protein sequence ID" value="HGW91574.1"/>
    <property type="molecule type" value="Genomic_DNA"/>
</dbReference>
<comment type="caution">
    <text evidence="1">The sequence shown here is derived from an EMBL/GenBank/DDBJ whole genome shotgun (WGS) entry which is preliminary data.</text>
</comment>
<organism evidence="1">
    <name type="scientific">candidate division WOR-3 bacterium</name>
    <dbReference type="NCBI Taxonomy" id="2052148"/>
    <lineage>
        <taxon>Bacteria</taxon>
        <taxon>Bacteria division WOR-3</taxon>
    </lineage>
</organism>
<gene>
    <name evidence="1" type="ORF">ENV67_03420</name>
</gene>
<dbReference type="AlphaFoldDB" id="A0A7C4UC43"/>
<proteinExistence type="predicted"/>
<sequence length="103" mass="12150">MQDLPLIGLEAVKGKFLHIIFKEKRISLGTSFLYEYSFFPIIFEYNLWGLNNDTCTGLRFVGSLWPNNIDRYLKTAFLGGYLFQKGWKGNFQFQLTFWGIKFM</sequence>
<protein>
    <submittedName>
        <fullName evidence="1">Uncharacterized protein</fullName>
    </submittedName>
</protein>
<evidence type="ECO:0000313" key="1">
    <source>
        <dbReference type="EMBL" id="HGW91574.1"/>
    </source>
</evidence>
<name>A0A7C4UC43_UNCW3</name>
<reference evidence="1" key="1">
    <citation type="journal article" date="2020" name="mSystems">
        <title>Genome- and Community-Level Interaction Insights into Carbon Utilization and Element Cycling Functions of Hydrothermarchaeota in Hydrothermal Sediment.</title>
        <authorList>
            <person name="Zhou Z."/>
            <person name="Liu Y."/>
            <person name="Xu W."/>
            <person name="Pan J."/>
            <person name="Luo Z.H."/>
            <person name="Li M."/>
        </authorList>
    </citation>
    <scope>NUCLEOTIDE SEQUENCE [LARGE SCALE GENOMIC DNA]</scope>
    <source>
        <strain evidence="1">SpSt-780</strain>
    </source>
</reference>